<feature type="region of interest" description="Disordered" evidence="5">
    <location>
        <begin position="26"/>
        <end position="45"/>
    </location>
</feature>
<evidence type="ECO:0000256" key="6">
    <source>
        <dbReference type="SAM" id="SignalP"/>
    </source>
</evidence>
<dbReference type="InterPro" id="IPR043137">
    <property type="entry name" value="GGT_ssub_C"/>
</dbReference>
<name>A0A1Z1FDQ7_9SPHN</name>
<dbReference type="PANTHER" id="PTHR43199:SF1">
    <property type="entry name" value="GLUTATHIONE HYDROLASE PROENZYME"/>
    <property type="match status" value="1"/>
</dbReference>
<evidence type="ECO:0000256" key="4">
    <source>
        <dbReference type="ARBA" id="ARBA00023145"/>
    </source>
</evidence>
<proteinExistence type="inferred from homology"/>
<dbReference type="InterPro" id="IPR029055">
    <property type="entry name" value="Ntn_hydrolases_N"/>
</dbReference>
<dbReference type="Proteomes" id="UP000195807">
    <property type="component" value="Chromosome"/>
</dbReference>
<evidence type="ECO:0000256" key="3">
    <source>
        <dbReference type="ARBA" id="ARBA00022801"/>
    </source>
</evidence>
<dbReference type="PANTHER" id="PTHR43199">
    <property type="entry name" value="GLUTATHIONE HYDROLASE"/>
    <property type="match status" value="1"/>
</dbReference>
<dbReference type="PRINTS" id="PR01210">
    <property type="entry name" value="GGTRANSPTASE"/>
</dbReference>
<dbReference type="GO" id="GO:0016740">
    <property type="term" value="F:transferase activity"/>
    <property type="evidence" value="ECO:0007669"/>
    <property type="project" value="UniProtKB-KW"/>
</dbReference>
<evidence type="ECO:0000256" key="1">
    <source>
        <dbReference type="ARBA" id="ARBA00009381"/>
    </source>
</evidence>
<evidence type="ECO:0000313" key="8">
    <source>
        <dbReference type="Proteomes" id="UP000195807"/>
    </source>
</evidence>
<dbReference type="InterPro" id="IPR043138">
    <property type="entry name" value="GGT_lsub"/>
</dbReference>
<dbReference type="Gene3D" id="3.60.20.40">
    <property type="match status" value="1"/>
</dbReference>
<dbReference type="EMBL" id="CP019602">
    <property type="protein sequence ID" value="ARU16961.1"/>
    <property type="molecule type" value="Genomic_DNA"/>
</dbReference>
<sequence length="574" mass="59379">MKPKFFLPLFASALLAGCAAPADVATAPPAPPAAETRPAGGVVSAADRRAADAGARILREGGNAVDAGFATLLALNVVEPQSSGIGGGSFLVLDPGDGHPVTFDGRETAPASATPDRFMRDGKPMSFPDAWPGGLSTGVPGNVALMAMAHGKHGRLPWARLFQPAIELARGGFEVTPRLHNTLAAANLTGPLSPDARAIFYPGGNPAPIGSTIRNPAFAALLERIAAQGPQAFYTGENAASIAQAVQTAPVNPGDMTIEDLGTYGALERDAVCGTYRVYRICGMGPPSSGATTVFAILKQLERFDMAAHGPDDPVGWHLFAESQRLAYADREQYLADPDYVQVPVQGLTDPDYLARRSALIDMGSTMASASAGTPVGVSLAYAPQPEQAEHGTSHFVVTDGDGMIVSQTSTIEAAFGSGLFVNGFYLNNELTDFSRVPMVNGQPVANRVEGGKRPRSSMSPTIVYGPDGKPRLAVGAAGGTTIIAQVAKAIIGVTDWGLSAQEAIALPFVYSPGDTLLVEEGTDLEAMLPAFRALGHGDATTMPGRLKANAVEWVGGQPVGAADPRSEGAMVTP</sequence>
<keyword evidence="4" id="KW-0865">Zymogen</keyword>
<dbReference type="STRING" id="450378.GCA_001661675_02676"/>
<comment type="similarity">
    <text evidence="1">Belongs to the gamma-glutamyltransferase family.</text>
</comment>
<keyword evidence="3" id="KW-0378">Hydrolase</keyword>
<dbReference type="Gene3D" id="1.10.246.130">
    <property type="match status" value="1"/>
</dbReference>
<keyword evidence="8" id="KW-1185">Reference proteome</keyword>
<dbReference type="Pfam" id="PF01019">
    <property type="entry name" value="G_glu_transpept"/>
    <property type="match status" value="1"/>
</dbReference>
<dbReference type="GO" id="GO:0016787">
    <property type="term" value="F:hydrolase activity"/>
    <property type="evidence" value="ECO:0007669"/>
    <property type="project" value="UniProtKB-KW"/>
</dbReference>
<dbReference type="OrthoDB" id="9781342at2"/>
<reference evidence="7 8" key="1">
    <citation type="submission" date="2017-01" db="EMBL/GenBank/DDBJ databases">
        <title>Complete genome sequence of esterase-producing bacterium Croceicoccus marinus E4A9.</title>
        <authorList>
            <person name="Wu Y.-H."/>
            <person name="Cheng H."/>
            <person name="Xu L."/>
            <person name="Huo Y.-Y."/>
            <person name="Wang C.-S."/>
            <person name="Xu X.-W."/>
        </authorList>
    </citation>
    <scope>NUCLEOTIDE SEQUENCE [LARGE SCALE GENOMIC DNA]</scope>
    <source>
        <strain evidence="7 8">E4A9</strain>
    </source>
</reference>
<dbReference type="KEGG" id="cman:A9D14_13325"/>
<accession>A0A1Z1FDQ7</accession>
<evidence type="ECO:0000256" key="5">
    <source>
        <dbReference type="SAM" id="MobiDB-lite"/>
    </source>
</evidence>
<dbReference type="InterPro" id="IPR051792">
    <property type="entry name" value="GGT_bact"/>
</dbReference>
<keyword evidence="2" id="KW-0808">Transferase</keyword>
<organism evidence="7 8">
    <name type="scientific">Croceicoccus marinus</name>
    <dbReference type="NCBI Taxonomy" id="450378"/>
    <lineage>
        <taxon>Bacteria</taxon>
        <taxon>Pseudomonadati</taxon>
        <taxon>Pseudomonadota</taxon>
        <taxon>Alphaproteobacteria</taxon>
        <taxon>Sphingomonadales</taxon>
        <taxon>Erythrobacteraceae</taxon>
        <taxon>Croceicoccus</taxon>
    </lineage>
</organism>
<feature type="signal peptide" evidence="6">
    <location>
        <begin position="1"/>
        <end position="22"/>
    </location>
</feature>
<keyword evidence="6" id="KW-0732">Signal</keyword>
<protein>
    <submittedName>
        <fullName evidence="7">Gamma-glutamyltranspeptidase</fullName>
    </submittedName>
</protein>
<evidence type="ECO:0000313" key="7">
    <source>
        <dbReference type="EMBL" id="ARU16961.1"/>
    </source>
</evidence>
<dbReference type="AlphaFoldDB" id="A0A1Z1FDQ7"/>
<dbReference type="PROSITE" id="PS51257">
    <property type="entry name" value="PROKAR_LIPOPROTEIN"/>
    <property type="match status" value="1"/>
</dbReference>
<feature type="chain" id="PRO_5011797286" evidence="6">
    <location>
        <begin position="23"/>
        <end position="574"/>
    </location>
</feature>
<gene>
    <name evidence="7" type="ORF">A9D14_13325</name>
</gene>
<dbReference type="SUPFAM" id="SSF56235">
    <property type="entry name" value="N-terminal nucleophile aminohydrolases (Ntn hydrolases)"/>
    <property type="match status" value="1"/>
</dbReference>
<dbReference type="RefSeq" id="WP_066847326.1">
    <property type="nucleotide sequence ID" value="NZ_CP019602.1"/>
</dbReference>
<evidence type="ECO:0000256" key="2">
    <source>
        <dbReference type="ARBA" id="ARBA00022679"/>
    </source>
</evidence>